<dbReference type="AlphaFoldDB" id="E1YM65"/>
<organism evidence="2">
    <name type="scientific">uncultured Desulfobacterium sp</name>
    <dbReference type="NCBI Taxonomy" id="201089"/>
    <lineage>
        <taxon>Bacteria</taxon>
        <taxon>Pseudomonadati</taxon>
        <taxon>Thermodesulfobacteriota</taxon>
        <taxon>Desulfobacteria</taxon>
        <taxon>Desulfobacterales</taxon>
        <taxon>Desulfobacteriaceae</taxon>
        <taxon>Desulfobacterium</taxon>
        <taxon>environmental samples</taxon>
    </lineage>
</organism>
<keyword evidence="1" id="KW-0472">Membrane</keyword>
<proteinExistence type="predicted"/>
<sequence length="57" mass="6620">MQFFRATAVFMVQSYADAILGKSEFHNMGPLHPLLNLSFFILLIMALLLVFFKRKEI</sequence>
<gene>
    <name evidence="2" type="ORF">N47_E47100</name>
</gene>
<evidence type="ECO:0000256" key="1">
    <source>
        <dbReference type="SAM" id="Phobius"/>
    </source>
</evidence>
<dbReference type="EMBL" id="FR695877">
    <property type="protein sequence ID" value="CBX31198.1"/>
    <property type="molecule type" value="Genomic_DNA"/>
</dbReference>
<name>E1YM65_9BACT</name>
<feature type="transmembrane region" description="Helical" evidence="1">
    <location>
        <begin position="34"/>
        <end position="52"/>
    </location>
</feature>
<protein>
    <submittedName>
        <fullName evidence="2">Uncharacterized protein</fullName>
    </submittedName>
</protein>
<keyword evidence="1" id="KW-0812">Transmembrane</keyword>
<reference evidence="2" key="1">
    <citation type="journal article" date="2011" name="Environ. Microbiol.">
        <title>Genomic insights into the metabolic potential of the polycyclic aromatic hydrocarbon degrading sulfate-reducing Deltaproteobacterium N47.</title>
        <authorList>
            <person name="Bergmann F."/>
            <person name="Selesi D."/>
            <person name="Weinmaier T."/>
            <person name="Tischler P."/>
            <person name="Rattei T."/>
            <person name="Meckenstock R.U."/>
        </authorList>
    </citation>
    <scope>NUCLEOTIDE SEQUENCE</scope>
</reference>
<evidence type="ECO:0000313" key="2">
    <source>
        <dbReference type="EMBL" id="CBX31198.1"/>
    </source>
</evidence>
<keyword evidence="1" id="KW-1133">Transmembrane helix</keyword>
<accession>E1YM65</accession>